<keyword evidence="1" id="KW-0863">Zinc-finger</keyword>
<evidence type="ECO:0000313" key="4">
    <source>
        <dbReference type="Proteomes" id="UP000234323"/>
    </source>
</evidence>
<dbReference type="EMBL" id="LLXI01002580">
    <property type="protein sequence ID" value="PKY57507.1"/>
    <property type="molecule type" value="Genomic_DNA"/>
</dbReference>
<organism evidence="3 4">
    <name type="scientific">Rhizophagus irregularis</name>
    <dbReference type="NCBI Taxonomy" id="588596"/>
    <lineage>
        <taxon>Eukaryota</taxon>
        <taxon>Fungi</taxon>
        <taxon>Fungi incertae sedis</taxon>
        <taxon>Mucoromycota</taxon>
        <taxon>Glomeromycotina</taxon>
        <taxon>Glomeromycetes</taxon>
        <taxon>Glomerales</taxon>
        <taxon>Glomeraceae</taxon>
        <taxon>Rhizophagus</taxon>
    </lineage>
</organism>
<keyword evidence="1" id="KW-0862">Zinc</keyword>
<dbReference type="GO" id="GO:0008270">
    <property type="term" value="F:zinc ion binding"/>
    <property type="evidence" value="ECO:0007669"/>
    <property type="project" value="UniProtKB-KW"/>
</dbReference>
<protein>
    <recommendedName>
        <fullName evidence="2">SWIM-type domain-containing protein</fullName>
    </recommendedName>
</protein>
<proteinExistence type="predicted"/>
<dbReference type="Proteomes" id="UP000234323">
    <property type="component" value="Unassembled WGS sequence"/>
</dbReference>
<dbReference type="InterPro" id="IPR007527">
    <property type="entry name" value="Znf_SWIM"/>
</dbReference>
<dbReference type="PROSITE" id="PS50966">
    <property type="entry name" value="ZF_SWIM"/>
    <property type="match status" value="1"/>
</dbReference>
<dbReference type="AlphaFoldDB" id="A0A2I1HF49"/>
<dbReference type="VEuPathDB" id="FungiDB:RhiirA1_477725"/>
<evidence type="ECO:0000313" key="3">
    <source>
        <dbReference type="EMBL" id="PKY57507.1"/>
    </source>
</evidence>
<comment type="caution">
    <text evidence="3">The sequence shown here is derived from an EMBL/GenBank/DDBJ whole genome shotgun (WGS) entry which is preliminary data.</text>
</comment>
<keyword evidence="4" id="KW-1185">Reference proteome</keyword>
<dbReference type="VEuPathDB" id="FungiDB:RhiirFUN_021025"/>
<gene>
    <name evidence="3" type="ORF">RhiirA4_510082</name>
</gene>
<dbReference type="VEuPathDB" id="FungiDB:RhiirFUN_013853"/>
<sequence>MNKENLEKEISSPNDKKICTRCLCTKKKEDFFRSRGNNPQYEYSTCNKCYKGRKNVQKEIDPISRKKTKLEATLSAPVLTISSQKNINSNHINLELNDSSQHENHNIIEDDQYNNNVDDTDGLLYGLDEVQELISKQFQDAEDLNEPVKLAFEIELDSRLIGLIECNFQEFQDLCDLKTIKKNFQQLVNVLLLPLEYGSGYYWEVREIHLITKKKKFTGCVTAYLGCTQQEDREWKRPENLPPKRRSEARAPINRYACMGNVILTIDPQHQRVLIQGSHLQAHEHPQYRRVIFPAAAKQWIQNNVEYHLHNSELYRRLQHHNLIDAQIHTKEQVYYWATVFSKQTYIFNLKNQLLSTKEYLEKQQYFKIIYYLENDFVKALGFTTPLLNNIGITNLKEIVVDSTFKTNQERFELFAVNANCGGYGMPVAYLYLLTCDGEAEAYNDPKNQINTRVQVLCKFFTNLRNEGLLPAFVLLDKDAGEISAIEEAWSWTTNLQLCYWHLEHAISRRLKDKKSKSSGYSKNKAMEAYQQFDFINSSWIPNNGTGSLCPDDKIKEIINMIKRHANMHPLIPVVGYLWINWYNKKDWKLFARSAYSSAISMARTTMITESHWRVLKYNYKYNYNRPRLDRLTQILVEQLVPDCDLKLTQYCTNRTFPAWWQTFKKDWNKAMNTNIESGMDERYHIDATNWICSCPAYSHNPYFLCKHLVAKKNILPTFMETARRHDYPLVFFGTDKIPSICQENDPWKRTVIEDDFTNQSRSSSSNLRNVALIESNSTADEMEVKLAHYKKVFDFALMLYKREKDNVHFVKSFDTLMKPAVKAVEECKKKLDAQTQQSTWKASKNGKLSFWLR</sequence>
<feature type="domain" description="SWIM-type" evidence="2">
    <location>
        <begin position="684"/>
        <end position="717"/>
    </location>
</feature>
<dbReference type="VEuPathDB" id="FungiDB:FUN_003380"/>
<accession>A0A2I1HF49</accession>
<evidence type="ECO:0000259" key="2">
    <source>
        <dbReference type="PROSITE" id="PS50966"/>
    </source>
</evidence>
<reference evidence="3 4" key="1">
    <citation type="submission" date="2015-10" db="EMBL/GenBank/DDBJ databases">
        <title>Genome analyses suggest a sexual origin of heterokaryosis in a supposedly ancient asexual fungus.</title>
        <authorList>
            <person name="Ropars J."/>
            <person name="Sedzielewska K."/>
            <person name="Noel J."/>
            <person name="Charron P."/>
            <person name="Farinelli L."/>
            <person name="Marton T."/>
            <person name="Kruger M."/>
            <person name="Pelin A."/>
            <person name="Brachmann A."/>
            <person name="Corradi N."/>
        </authorList>
    </citation>
    <scope>NUCLEOTIDE SEQUENCE [LARGE SCALE GENOMIC DNA]</scope>
    <source>
        <strain evidence="3 4">A4</strain>
    </source>
</reference>
<name>A0A2I1HF49_9GLOM</name>
<evidence type="ECO:0000256" key="1">
    <source>
        <dbReference type="PROSITE-ProRule" id="PRU00325"/>
    </source>
</evidence>
<keyword evidence="1" id="KW-0479">Metal-binding</keyword>